<accession>A0A9X2H5Q3</accession>
<feature type="binding site" evidence="2">
    <location>
        <position position="223"/>
    </location>
    <ligand>
        <name>Mg(2+)</name>
        <dbReference type="ChEBI" id="CHEBI:18420"/>
        <label>1</label>
        <note>catalytic</note>
    </ligand>
</feature>
<dbReference type="GO" id="GO:0046872">
    <property type="term" value="F:metal ion binding"/>
    <property type="evidence" value="ECO:0007669"/>
    <property type="project" value="UniProtKB-KW"/>
</dbReference>
<dbReference type="Gene3D" id="3.30.540.10">
    <property type="entry name" value="Fructose-1,6-Bisphosphatase, subunit A, domain 1"/>
    <property type="match status" value="1"/>
</dbReference>
<dbReference type="Proteomes" id="UP001155220">
    <property type="component" value="Unassembled WGS sequence"/>
</dbReference>
<feature type="binding site" evidence="2">
    <location>
        <position position="96"/>
    </location>
    <ligand>
        <name>Mg(2+)</name>
        <dbReference type="ChEBI" id="CHEBI:18420"/>
        <label>1</label>
        <note>catalytic</note>
    </ligand>
</feature>
<dbReference type="PANTHER" id="PTHR20854:SF4">
    <property type="entry name" value="INOSITOL-1-MONOPHOSPHATASE-RELATED"/>
    <property type="match status" value="1"/>
</dbReference>
<dbReference type="InterPro" id="IPR000760">
    <property type="entry name" value="Inositol_monophosphatase-like"/>
</dbReference>
<evidence type="ECO:0000313" key="4">
    <source>
        <dbReference type="Proteomes" id="UP001155220"/>
    </source>
</evidence>
<gene>
    <name evidence="3" type="ORF">MJ956_05835</name>
</gene>
<sequence>MTRSIDIERLADILREAAKVEIMPRFRNLSDVDIREKTSATDLVTEADEAAERFIARECRALAPGALFVGEESVAADPHLLGRLDDADLAIVVDPIDGTANFAAGLPLFAVMAAVVAKGETVGGIIYDPLGDDFMMAEKGGGAFRKTPLGETHPLKVAKPVALADAVGCVSATHFPADQKAALLPRLGTVKIFGNYRCAGHEYRLLASGGAHFSLYSKLMPWDHLAGCLLVAEAGGQVAKADGSSYTPRDRGGSLIAACDSRHWQDVRDGLLPV</sequence>
<organism evidence="3 4">
    <name type="scientific">Aurantimonas marianensis</name>
    <dbReference type="NCBI Taxonomy" id="2920428"/>
    <lineage>
        <taxon>Bacteria</taxon>
        <taxon>Pseudomonadati</taxon>
        <taxon>Pseudomonadota</taxon>
        <taxon>Alphaproteobacteria</taxon>
        <taxon>Hyphomicrobiales</taxon>
        <taxon>Aurantimonadaceae</taxon>
        <taxon>Aurantimonas</taxon>
    </lineage>
</organism>
<dbReference type="GO" id="GO:0008934">
    <property type="term" value="F:inositol monophosphate 1-phosphatase activity"/>
    <property type="evidence" value="ECO:0007669"/>
    <property type="project" value="TreeGrafter"/>
</dbReference>
<feature type="binding site" evidence="2">
    <location>
        <position position="97"/>
    </location>
    <ligand>
        <name>Mg(2+)</name>
        <dbReference type="ChEBI" id="CHEBI:18420"/>
        <label>1</label>
        <note>catalytic</note>
    </ligand>
</feature>
<dbReference type="EMBL" id="JALHBS010000032">
    <property type="protein sequence ID" value="MCP3054666.1"/>
    <property type="molecule type" value="Genomic_DNA"/>
</dbReference>
<dbReference type="Gene3D" id="3.40.190.80">
    <property type="match status" value="1"/>
</dbReference>
<dbReference type="PRINTS" id="PR00377">
    <property type="entry name" value="IMPHPHTASES"/>
</dbReference>
<evidence type="ECO:0000256" key="2">
    <source>
        <dbReference type="PIRSR" id="PIRSR600760-2"/>
    </source>
</evidence>
<name>A0A9X2H5Q3_9HYPH</name>
<comment type="caution">
    <text evidence="3">The sequence shown here is derived from an EMBL/GenBank/DDBJ whole genome shotgun (WGS) entry which is preliminary data.</text>
</comment>
<keyword evidence="4" id="KW-1185">Reference proteome</keyword>
<protein>
    <submittedName>
        <fullName evidence="3">Inositol monophosphatase</fullName>
    </submittedName>
</protein>
<evidence type="ECO:0000256" key="1">
    <source>
        <dbReference type="ARBA" id="ARBA00009759"/>
    </source>
</evidence>
<dbReference type="RefSeq" id="WP_253963536.1">
    <property type="nucleotide sequence ID" value="NZ_JALHBS010000032.1"/>
</dbReference>
<keyword evidence="2" id="KW-0479">Metal-binding</keyword>
<feature type="binding site" evidence="2">
    <location>
        <position position="94"/>
    </location>
    <ligand>
        <name>Mg(2+)</name>
        <dbReference type="ChEBI" id="CHEBI:18420"/>
        <label>1</label>
        <note>catalytic</note>
    </ligand>
</feature>
<reference evidence="3" key="1">
    <citation type="submission" date="2022-03" db="EMBL/GenBank/DDBJ databases">
        <title>Aurantimonas Liuensis sp. Nov., isolated from the hadal seawater of the Mariana Trench.</title>
        <authorList>
            <person name="Liu R."/>
        </authorList>
    </citation>
    <scope>NUCLEOTIDE SEQUENCE</scope>
    <source>
        <strain evidence="3">LRZ36</strain>
    </source>
</reference>
<dbReference type="GO" id="GO:0006020">
    <property type="term" value="P:inositol metabolic process"/>
    <property type="evidence" value="ECO:0007669"/>
    <property type="project" value="TreeGrafter"/>
</dbReference>
<dbReference type="AlphaFoldDB" id="A0A9X2H5Q3"/>
<keyword evidence="2" id="KW-0460">Magnesium</keyword>
<comment type="similarity">
    <text evidence="1">Belongs to the inositol monophosphatase superfamily.</text>
</comment>
<comment type="cofactor">
    <cofactor evidence="2">
        <name>Mg(2+)</name>
        <dbReference type="ChEBI" id="CHEBI:18420"/>
    </cofactor>
</comment>
<dbReference type="GO" id="GO:0007165">
    <property type="term" value="P:signal transduction"/>
    <property type="evidence" value="ECO:0007669"/>
    <property type="project" value="TreeGrafter"/>
</dbReference>
<dbReference type="PANTHER" id="PTHR20854">
    <property type="entry name" value="INOSITOL MONOPHOSPHATASE"/>
    <property type="match status" value="1"/>
</dbReference>
<feature type="binding site" evidence="2">
    <location>
        <position position="71"/>
    </location>
    <ligand>
        <name>Mg(2+)</name>
        <dbReference type="ChEBI" id="CHEBI:18420"/>
        <label>1</label>
        <note>catalytic</note>
    </ligand>
</feature>
<evidence type="ECO:0000313" key="3">
    <source>
        <dbReference type="EMBL" id="MCP3054666.1"/>
    </source>
</evidence>
<dbReference type="Pfam" id="PF00459">
    <property type="entry name" value="Inositol_P"/>
    <property type="match status" value="1"/>
</dbReference>
<dbReference type="SUPFAM" id="SSF56655">
    <property type="entry name" value="Carbohydrate phosphatase"/>
    <property type="match status" value="1"/>
</dbReference>
<proteinExistence type="inferred from homology"/>